<evidence type="ECO:0000313" key="2">
    <source>
        <dbReference type="EMBL" id="MCZ4088783.1"/>
    </source>
</evidence>
<dbReference type="SUPFAM" id="SSF74863">
    <property type="entry name" value="Thiol:disulfide interchange protein DsbD, N-terminal domain (DsbD-alpha)"/>
    <property type="match status" value="1"/>
</dbReference>
<dbReference type="InterPro" id="IPR028250">
    <property type="entry name" value="DsbDN"/>
</dbReference>
<proteinExistence type="predicted"/>
<dbReference type="EMBL" id="JAPVOI010000002">
    <property type="protein sequence ID" value="MCZ4088783.1"/>
    <property type="molecule type" value="Genomic_DNA"/>
</dbReference>
<keyword evidence="3" id="KW-1185">Reference proteome</keyword>
<gene>
    <name evidence="2" type="ORF">O3W52_01350</name>
</gene>
<dbReference type="RefSeq" id="WP_269274818.1">
    <property type="nucleotide sequence ID" value="NZ_JAPVOI010000002.1"/>
</dbReference>
<dbReference type="Proteomes" id="UP001079430">
    <property type="component" value="Unassembled WGS sequence"/>
</dbReference>
<feature type="domain" description="Thiol:disulfide interchange protein DsbD N-terminal" evidence="1">
    <location>
        <begin position="25"/>
        <end position="131"/>
    </location>
</feature>
<dbReference type="PANTHER" id="PTHR32234">
    <property type="entry name" value="THIOL:DISULFIDE INTERCHANGE PROTEIN DSBD"/>
    <property type="match status" value="1"/>
</dbReference>
<evidence type="ECO:0000313" key="3">
    <source>
        <dbReference type="Proteomes" id="UP001079430"/>
    </source>
</evidence>
<sequence length="143" mass="15453">MLRASLLTLIWVLIAAILPARAFEAPLPMDDAFVPSIAKEKDGLLTITWKIADGYYLYRDYLSAKGGDDQPLALQTDSGKIKHDPGFGKTEVYYGQASASIAKAPWQVRLTYQGCQEGGLCYPPTTRAIDVAAMTIETPGGAV</sequence>
<organism evidence="2 3">
    <name type="scientific">Sinorhizobium psoraleae</name>
    <dbReference type="NCBI Taxonomy" id="520838"/>
    <lineage>
        <taxon>Bacteria</taxon>
        <taxon>Pseudomonadati</taxon>
        <taxon>Pseudomonadota</taxon>
        <taxon>Alphaproteobacteria</taxon>
        <taxon>Hyphomicrobiales</taxon>
        <taxon>Rhizobiaceae</taxon>
        <taxon>Sinorhizobium/Ensifer group</taxon>
        <taxon>Sinorhizobium</taxon>
    </lineage>
</organism>
<comment type="caution">
    <text evidence="2">The sequence shown here is derived from an EMBL/GenBank/DDBJ whole genome shotgun (WGS) entry which is preliminary data.</text>
</comment>
<protein>
    <submittedName>
        <fullName evidence="2">Protein-disulfide reductase DsbD family protein</fullName>
    </submittedName>
</protein>
<accession>A0ABT4KAA5</accession>
<reference evidence="2" key="1">
    <citation type="submission" date="2022-10" db="EMBL/GenBank/DDBJ databases">
        <title>Whole genome sequencing of three plant growth promoting bacteria isolated from Vachellia tortilis subsp. raddiana in Morocco.</title>
        <authorList>
            <person name="Hnini M."/>
            <person name="Zouagui R."/>
            <person name="Zouagui H."/>
            <person name="Chemao Elfihri M.-W."/>
            <person name="Ibrahimi A."/>
            <person name="Sbabou L."/>
            <person name="Aurag J."/>
        </authorList>
    </citation>
    <scope>NUCLEOTIDE SEQUENCE</scope>
    <source>
        <strain evidence="2">LMR678</strain>
    </source>
</reference>
<dbReference type="InterPro" id="IPR036929">
    <property type="entry name" value="DsbDN_sf"/>
</dbReference>
<dbReference type="PANTHER" id="PTHR32234:SF0">
    <property type="entry name" value="THIOL:DISULFIDE INTERCHANGE PROTEIN DSBD"/>
    <property type="match status" value="1"/>
</dbReference>
<dbReference type="Pfam" id="PF11412">
    <property type="entry name" value="DsbD_N"/>
    <property type="match status" value="1"/>
</dbReference>
<evidence type="ECO:0000259" key="1">
    <source>
        <dbReference type="Pfam" id="PF11412"/>
    </source>
</evidence>
<name>A0ABT4KAA5_9HYPH</name>
<dbReference type="Gene3D" id="2.60.40.1250">
    <property type="entry name" value="Thiol:disulfide interchange protein DsbD, N-terminal domain"/>
    <property type="match status" value="1"/>
</dbReference>